<name>A0A2R6X2Q0_MARPO</name>
<dbReference type="Gramene" id="Mp2g21510.1">
    <property type="protein sequence ID" value="Mp2g21510.1.cds1"/>
    <property type="gene ID" value="Mp2g21510"/>
</dbReference>
<gene>
    <name evidence="2" type="ORF">MARPO_0040s0063</name>
</gene>
<evidence type="ECO:0000313" key="2">
    <source>
        <dbReference type="EMBL" id="PTQ40383.1"/>
    </source>
</evidence>
<organism evidence="2 3">
    <name type="scientific">Marchantia polymorpha</name>
    <name type="common">Common liverwort</name>
    <name type="synonym">Marchantia aquatica</name>
    <dbReference type="NCBI Taxonomy" id="3197"/>
    <lineage>
        <taxon>Eukaryota</taxon>
        <taxon>Viridiplantae</taxon>
        <taxon>Streptophyta</taxon>
        <taxon>Embryophyta</taxon>
        <taxon>Marchantiophyta</taxon>
        <taxon>Marchantiopsida</taxon>
        <taxon>Marchantiidae</taxon>
        <taxon>Marchantiales</taxon>
        <taxon>Marchantiaceae</taxon>
        <taxon>Marchantia</taxon>
    </lineage>
</organism>
<evidence type="ECO:0000313" key="3">
    <source>
        <dbReference type="Proteomes" id="UP000244005"/>
    </source>
</evidence>
<sequence length="107" mass="11805">MSPASSAMPCQNVYGGLRRNILPPVSSCFFNLLRISLQGPIFPLHIVVKVVRHRIQKTIFLVGALRLLKTCTKCISDIEGREEPPDPQTLSAKKKTGPSSINNNMSM</sequence>
<accession>A0A2R6X2Q0</accession>
<feature type="region of interest" description="Disordered" evidence="1">
    <location>
        <begin position="79"/>
        <end position="107"/>
    </location>
</feature>
<dbReference type="Proteomes" id="UP000244005">
    <property type="component" value="Unassembled WGS sequence"/>
</dbReference>
<evidence type="ECO:0000256" key="1">
    <source>
        <dbReference type="SAM" id="MobiDB-lite"/>
    </source>
</evidence>
<dbReference type="EMBL" id="KZ772712">
    <property type="protein sequence ID" value="PTQ40383.1"/>
    <property type="molecule type" value="Genomic_DNA"/>
</dbReference>
<dbReference type="AlphaFoldDB" id="A0A2R6X2Q0"/>
<feature type="compositionally biased region" description="Polar residues" evidence="1">
    <location>
        <begin position="97"/>
        <end position="107"/>
    </location>
</feature>
<protein>
    <submittedName>
        <fullName evidence="2">Uncharacterized protein</fullName>
    </submittedName>
</protein>
<reference evidence="3" key="1">
    <citation type="journal article" date="2017" name="Cell">
        <title>Insights into land plant evolution garnered from the Marchantia polymorpha genome.</title>
        <authorList>
            <person name="Bowman J.L."/>
            <person name="Kohchi T."/>
            <person name="Yamato K.T."/>
            <person name="Jenkins J."/>
            <person name="Shu S."/>
            <person name="Ishizaki K."/>
            <person name="Yamaoka S."/>
            <person name="Nishihama R."/>
            <person name="Nakamura Y."/>
            <person name="Berger F."/>
            <person name="Adam C."/>
            <person name="Aki S.S."/>
            <person name="Althoff F."/>
            <person name="Araki T."/>
            <person name="Arteaga-Vazquez M.A."/>
            <person name="Balasubrmanian S."/>
            <person name="Barry K."/>
            <person name="Bauer D."/>
            <person name="Boehm C.R."/>
            <person name="Briginshaw L."/>
            <person name="Caballero-Perez J."/>
            <person name="Catarino B."/>
            <person name="Chen F."/>
            <person name="Chiyoda S."/>
            <person name="Chovatia M."/>
            <person name="Davies K.M."/>
            <person name="Delmans M."/>
            <person name="Demura T."/>
            <person name="Dierschke T."/>
            <person name="Dolan L."/>
            <person name="Dorantes-Acosta A.E."/>
            <person name="Eklund D.M."/>
            <person name="Florent S.N."/>
            <person name="Flores-Sandoval E."/>
            <person name="Fujiyama A."/>
            <person name="Fukuzawa H."/>
            <person name="Galik B."/>
            <person name="Grimanelli D."/>
            <person name="Grimwood J."/>
            <person name="Grossniklaus U."/>
            <person name="Hamada T."/>
            <person name="Haseloff J."/>
            <person name="Hetherington A.J."/>
            <person name="Higo A."/>
            <person name="Hirakawa Y."/>
            <person name="Hundley H.N."/>
            <person name="Ikeda Y."/>
            <person name="Inoue K."/>
            <person name="Inoue S.I."/>
            <person name="Ishida S."/>
            <person name="Jia Q."/>
            <person name="Kakita M."/>
            <person name="Kanazawa T."/>
            <person name="Kawai Y."/>
            <person name="Kawashima T."/>
            <person name="Kennedy M."/>
            <person name="Kinose K."/>
            <person name="Kinoshita T."/>
            <person name="Kohara Y."/>
            <person name="Koide E."/>
            <person name="Komatsu K."/>
            <person name="Kopischke S."/>
            <person name="Kubo M."/>
            <person name="Kyozuka J."/>
            <person name="Lagercrantz U."/>
            <person name="Lin S.S."/>
            <person name="Lindquist E."/>
            <person name="Lipzen A.M."/>
            <person name="Lu C.W."/>
            <person name="De Luna E."/>
            <person name="Martienssen R.A."/>
            <person name="Minamino N."/>
            <person name="Mizutani M."/>
            <person name="Mizutani M."/>
            <person name="Mochizuki N."/>
            <person name="Monte I."/>
            <person name="Mosher R."/>
            <person name="Nagasaki H."/>
            <person name="Nakagami H."/>
            <person name="Naramoto S."/>
            <person name="Nishitani K."/>
            <person name="Ohtani M."/>
            <person name="Okamoto T."/>
            <person name="Okumura M."/>
            <person name="Phillips J."/>
            <person name="Pollak B."/>
            <person name="Reinders A."/>
            <person name="Rovekamp M."/>
            <person name="Sano R."/>
            <person name="Sawa S."/>
            <person name="Schmid M.W."/>
            <person name="Shirakawa M."/>
            <person name="Solano R."/>
            <person name="Spunde A."/>
            <person name="Suetsugu N."/>
            <person name="Sugano S."/>
            <person name="Sugiyama A."/>
            <person name="Sun R."/>
            <person name="Suzuki Y."/>
            <person name="Takenaka M."/>
            <person name="Takezawa D."/>
            <person name="Tomogane H."/>
            <person name="Tsuzuki M."/>
            <person name="Ueda T."/>
            <person name="Umeda M."/>
            <person name="Ward J.M."/>
            <person name="Watanabe Y."/>
            <person name="Yazaki K."/>
            <person name="Yokoyama R."/>
            <person name="Yoshitake Y."/>
            <person name="Yotsui I."/>
            <person name="Zachgo S."/>
            <person name="Schmutz J."/>
        </authorList>
    </citation>
    <scope>NUCLEOTIDE SEQUENCE [LARGE SCALE GENOMIC DNA]</scope>
    <source>
        <strain evidence="3">Tak-1</strain>
    </source>
</reference>
<proteinExistence type="predicted"/>
<keyword evidence="3" id="KW-1185">Reference proteome</keyword>